<dbReference type="InterPro" id="IPR011009">
    <property type="entry name" value="Kinase-like_dom_sf"/>
</dbReference>
<evidence type="ECO:0000313" key="9">
    <source>
        <dbReference type="Proteomes" id="UP000019487"/>
    </source>
</evidence>
<dbReference type="GO" id="GO:0110031">
    <property type="term" value="P:negative regulation of G2/MI transition of meiotic cell cycle"/>
    <property type="evidence" value="ECO:0007669"/>
    <property type="project" value="TreeGrafter"/>
</dbReference>
<dbReference type="EMBL" id="AYSA01000046">
    <property type="protein sequence ID" value="ESZ98282.1"/>
    <property type="molecule type" value="Genomic_DNA"/>
</dbReference>
<dbReference type="STRING" id="1432307.W9CNA7"/>
<gene>
    <name evidence="8" type="ORF">SBOR_1378</name>
</gene>
<dbReference type="SUPFAM" id="SSF56112">
    <property type="entry name" value="Protein kinase-like (PK-like)"/>
    <property type="match status" value="1"/>
</dbReference>
<dbReference type="HOGENOM" id="CLU_1094824_0_0_1"/>
<feature type="region of interest" description="Disordered" evidence="6">
    <location>
        <begin position="40"/>
        <end position="68"/>
    </location>
</feature>
<evidence type="ECO:0000259" key="7">
    <source>
        <dbReference type="PROSITE" id="PS50011"/>
    </source>
</evidence>
<dbReference type="OrthoDB" id="10252171at2759"/>
<reference evidence="8 9" key="1">
    <citation type="journal article" date="2014" name="Genome Announc.">
        <title>Draft genome sequence of Sclerotinia borealis, a psychrophilic plant pathogenic fungus.</title>
        <authorList>
            <person name="Mardanov A.V."/>
            <person name="Beletsky A.V."/>
            <person name="Kadnikov V.V."/>
            <person name="Ignatov A.N."/>
            <person name="Ravin N.V."/>
        </authorList>
    </citation>
    <scope>NUCLEOTIDE SEQUENCE [LARGE SCALE GENOMIC DNA]</scope>
    <source>
        <strain evidence="9">F-4157</strain>
    </source>
</reference>
<dbReference type="GO" id="GO:0005634">
    <property type="term" value="C:nucleus"/>
    <property type="evidence" value="ECO:0007669"/>
    <property type="project" value="TreeGrafter"/>
</dbReference>
<organism evidence="8 9">
    <name type="scientific">Sclerotinia borealis (strain F-4128)</name>
    <dbReference type="NCBI Taxonomy" id="1432307"/>
    <lineage>
        <taxon>Eukaryota</taxon>
        <taxon>Fungi</taxon>
        <taxon>Dikarya</taxon>
        <taxon>Ascomycota</taxon>
        <taxon>Pezizomycotina</taxon>
        <taxon>Leotiomycetes</taxon>
        <taxon>Helotiales</taxon>
        <taxon>Sclerotiniaceae</taxon>
        <taxon>Sclerotinia</taxon>
    </lineage>
</organism>
<dbReference type="InterPro" id="IPR000719">
    <property type="entry name" value="Prot_kinase_dom"/>
</dbReference>
<dbReference type="Gene3D" id="3.30.200.20">
    <property type="entry name" value="Phosphorylase Kinase, domain 1"/>
    <property type="match status" value="1"/>
</dbReference>
<dbReference type="Proteomes" id="UP000019487">
    <property type="component" value="Unassembled WGS sequence"/>
</dbReference>
<feature type="binding site" evidence="5">
    <location>
        <position position="220"/>
    </location>
    <ligand>
        <name>ATP</name>
        <dbReference type="ChEBI" id="CHEBI:30616"/>
    </ligand>
</feature>
<evidence type="ECO:0000313" key="8">
    <source>
        <dbReference type="EMBL" id="ESZ98282.1"/>
    </source>
</evidence>
<name>W9CNA7_SCLBF</name>
<dbReference type="PANTHER" id="PTHR11042:SF190">
    <property type="entry name" value="MITOSIS INHIBITOR PROTEIN KINASE MIK1"/>
    <property type="match status" value="1"/>
</dbReference>
<evidence type="ECO:0000256" key="1">
    <source>
        <dbReference type="ARBA" id="ARBA00022679"/>
    </source>
</evidence>
<keyword evidence="9" id="KW-1185">Reference proteome</keyword>
<keyword evidence="3" id="KW-0418">Kinase</keyword>
<dbReference type="InterPro" id="IPR017441">
    <property type="entry name" value="Protein_kinase_ATP_BS"/>
</dbReference>
<comment type="caution">
    <text evidence="8">The sequence shown here is derived from an EMBL/GenBank/DDBJ whole genome shotgun (WGS) entry which is preliminary data.</text>
</comment>
<sequence>MDEAQTILYLRPQSPRSIEAMDLIDNKLCLFELDPPPKSFDERLEVTSNHENEQEENDGSRESSPDRRVLRLTFDSSKKPSPRGFEIGCESSSDVKVPSCSSQPKAHFTIRYNFSSGALLVTALGDFMKVGKTGLKKDSSLVLQQVEFPNLKACAEQHQRNYETYAANAGIIGAVYLQTSQEKRSKIGERHRSVNILGNGSFAVVHRALHIDTADLFAIKVIHSPSKDEEECIREIKIMKSLQHERIIRFVDAF</sequence>
<dbReference type="GO" id="GO:0004672">
    <property type="term" value="F:protein kinase activity"/>
    <property type="evidence" value="ECO:0007669"/>
    <property type="project" value="InterPro"/>
</dbReference>
<dbReference type="InterPro" id="IPR050339">
    <property type="entry name" value="CC_SR_Kinase"/>
</dbReference>
<keyword evidence="1" id="KW-0808">Transferase</keyword>
<feature type="domain" description="Protein kinase" evidence="7">
    <location>
        <begin position="191"/>
        <end position="254"/>
    </location>
</feature>
<protein>
    <recommendedName>
        <fullName evidence="7">Protein kinase domain-containing protein</fullName>
    </recommendedName>
</protein>
<evidence type="ECO:0000256" key="4">
    <source>
        <dbReference type="ARBA" id="ARBA00022840"/>
    </source>
</evidence>
<dbReference type="GO" id="GO:0005737">
    <property type="term" value="C:cytoplasm"/>
    <property type="evidence" value="ECO:0007669"/>
    <property type="project" value="TreeGrafter"/>
</dbReference>
<dbReference type="PROSITE" id="PS00107">
    <property type="entry name" value="PROTEIN_KINASE_ATP"/>
    <property type="match status" value="1"/>
</dbReference>
<evidence type="ECO:0000256" key="5">
    <source>
        <dbReference type="PROSITE-ProRule" id="PRU10141"/>
    </source>
</evidence>
<proteinExistence type="predicted"/>
<evidence type="ECO:0000256" key="3">
    <source>
        <dbReference type="ARBA" id="ARBA00022777"/>
    </source>
</evidence>
<dbReference type="AlphaFoldDB" id="W9CNA7"/>
<dbReference type="PROSITE" id="PS50011">
    <property type="entry name" value="PROTEIN_KINASE_DOM"/>
    <property type="match status" value="1"/>
</dbReference>
<keyword evidence="4 5" id="KW-0067">ATP-binding</keyword>
<dbReference type="PANTHER" id="PTHR11042">
    <property type="entry name" value="EUKARYOTIC TRANSLATION INITIATION FACTOR 2-ALPHA KINASE EIF2-ALPHA KINASE -RELATED"/>
    <property type="match status" value="1"/>
</dbReference>
<dbReference type="Pfam" id="PF00069">
    <property type="entry name" value="Pkinase"/>
    <property type="match status" value="1"/>
</dbReference>
<evidence type="ECO:0000256" key="6">
    <source>
        <dbReference type="SAM" id="MobiDB-lite"/>
    </source>
</evidence>
<keyword evidence="2 5" id="KW-0547">Nucleotide-binding</keyword>
<dbReference type="GO" id="GO:0005524">
    <property type="term" value="F:ATP binding"/>
    <property type="evidence" value="ECO:0007669"/>
    <property type="project" value="UniProtKB-UniRule"/>
</dbReference>
<evidence type="ECO:0000256" key="2">
    <source>
        <dbReference type="ARBA" id="ARBA00022741"/>
    </source>
</evidence>
<accession>W9CNA7</accession>